<dbReference type="Proteomes" id="UP000183567">
    <property type="component" value="Unassembled WGS sequence"/>
</dbReference>
<dbReference type="EMBL" id="LVVM01000374">
    <property type="protein sequence ID" value="OJA20792.1"/>
    <property type="molecule type" value="Genomic_DNA"/>
</dbReference>
<gene>
    <name evidence="1" type="ORF">AZE42_12730</name>
</gene>
<protein>
    <submittedName>
        <fullName evidence="1">Uncharacterized protein</fullName>
    </submittedName>
</protein>
<reference evidence="1 2" key="1">
    <citation type="submission" date="2016-03" db="EMBL/GenBank/DDBJ databases">
        <title>Comparative genomics of the ectomycorrhizal sister species Rhizopogon vinicolor and Rhizopogon vesiculosus (Basidiomycota: Boletales) reveals a divergence of the mating type B locus.</title>
        <authorList>
            <person name="Mujic A.B."/>
            <person name="Kuo A."/>
            <person name="Tritt A."/>
            <person name="Lipzen A."/>
            <person name="Chen C."/>
            <person name="Johnson J."/>
            <person name="Sharma A."/>
            <person name="Barry K."/>
            <person name="Grigoriev I.V."/>
            <person name="Spatafora J.W."/>
        </authorList>
    </citation>
    <scope>NUCLEOTIDE SEQUENCE [LARGE SCALE GENOMIC DNA]</scope>
    <source>
        <strain evidence="1 2">AM-OR11-056</strain>
    </source>
</reference>
<organism evidence="1 2">
    <name type="scientific">Rhizopogon vesiculosus</name>
    <dbReference type="NCBI Taxonomy" id="180088"/>
    <lineage>
        <taxon>Eukaryota</taxon>
        <taxon>Fungi</taxon>
        <taxon>Dikarya</taxon>
        <taxon>Basidiomycota</taxon>
        <taxon>Agaricomycotina</taxon>
        <taxon>Agaricomycetes</taxon>
        <taxon>Agaricomycetidae</taxon>
        <taxon>Boletales</taxon>
        <taxon>Suillineae</taxon>
        <taxon>Rhizopogonaceae</taxon>
        <taxon>Rhizopogon</taxon>
    </lineage>
</organism>
<dbReference type="AlphaFoldDB" id="A0A1J8R4Q3"/>
<proteinExistence type="predicted"/>
<comment type="caution">
    <text evidence="1">The sequence shown here is derived from an EMBL/GenBank/DDBJ whole genome shotgun (WGS) entry which is preliminary data.</text>
</comment>
<name>A0A1J8R4Q3_9AGAM</name>
<dbReference type="STRING" id="180088.A0A1J8R4Q3"/>
<evidence type="ECO:0000313" key="2">
    <source>
        <dbReference type="Proteomes" id="UP000183567"/>
    </source>
</evidence>
<sequence length="270" mass="30614">MEFQRFKAGHEYVEEGPMGEMPDYLAWRASFYTRVEARPPKRGGSRLYLPISTSLMKTKTRQLVLTSMQLLCLKQKKGGEWVLTWVCLRFKNGELKGRLLNEWLKVDAIGCREKKHDFVDDGRFNAQPTSLLLPFTPITVTVRLITVTAPHITVTVRHIAVTIHHITVPDQSTKPSLLTHHRHNYYDDHQGLDATECERSCNSEASQNAHLGMITRMQFTVSIDTPPRSFPAMSSSSYTFSSEGSTATATSESYFGYTIDDTVVTIPTYF</sequence>
<accession>A0A1J8R4Q3</accession>
<evidence type="ECO:0000313" key="1">
    <source>
        <dbReference type="EMBL" id="OJA20792.1"/>
    </source>
</evidence>
<keyword evidence="2" id="KW-1185">Reference proteome</keyword>